<organism evidence="5 6">
    <name type="scientific">Panacagrimonas perspica</name>
    <dbReference type="NCBI Taxonomy" id="381431"/>
    <lineage>
        <taxon>Bacteria</taxon>
        <taxon>Pseudomonadati</taxon>
        <taxon>Pseudomonadota</taxon>
        <taxon>Gammaproteobacteria</taxon>
        <taxon>Nevskiales</taxon>
        <taxon>Nevskiaceae</taxon>
        <taxon>Panacagrimonas</taxon>
    </lineage>
</organism>
<comment type="similarity">
    <text evidence="1">Belongs to the short-chain dehydrogenases/reductases (SDR) family.</text>
</comment>
<dbReference type="GO" id="GO:0016491">
    <property type="term" value="F:oxidoreductase activity"/>
    <property type="evidence" value="ECO:0007669"/>
    <property type="project" value="UniProtKB-KW"/>
</dbReference>
<dbReference type="RefSeq" id="WP_133880243.1">
    <property type="nucleotide sequence ID" value="NZ_MWIN01000012.1"/>
</dbReference>
<dbReference type="Gene3D" id="3.40.50.720">
    <property type="entry name" value="NAD(P)-binding Rossmann-like Domain"/>
    <property type="match status" value="1"/>
</dbReference>
<evidence type="ECO:0000256" key="1">
    <source>
        <dbReference type="ARBA" id="ARBA00006484"/>
    </source>
</evidence>
<dbReference type="SUPFAM" id="SSF51735">
    <property type="entry name" value="NAD(P)-binding Rossmann-fold domains"/>
    <property type="match status" value="1"/>
</dbReference>
<reference evidence="5 6" key="1">
    <citation type="submission" date="2019-03" db="EMBL/GenBank/DDBJ databases">
        <title>Genomic Encyclopedia of Type Strains, Phase IV (KMG-IV): sequencing the most valuable type-strain genomes for metagenomic binning, comparative biology and taxonomic classification.</title>
        <authorList>
            <person name="Goeker M."/>
        </authorList>
    </citation>
    <scope>NUCLEOTIDE SEQUENCE [LARGE SCALE GENOMIC DNA]</scope>
    <source>
        <strain evidence="5 6">DSM 26377</strain>
    </source>
</reference>
<dbReference type="Pfam" id="PF13561">
    <property type="entry name" value="adh_short_C2"/>
    <property type="match status" value="1"/>
</dbReference>
<comment type="caution">
    <text evidence="5">The sequence shown here is derived from an EMBL/GenBank/DDBJ whole genome shotgun (WGS) entry which is preliminary data.</text>
</comment>
<proteinExistence type="inferred from homology"/>
<dbReference type="FunFam" id="3.40.50.720:FF:000374">
    <property type="entry name" value="3-oxoacyl-(Acyl-carrier-protein) reductase"/>
    <property type="match status" value="1"/>
</dbReference>
<accession>A0A4V3F698</accession>
<dbReference type="PANTHER" id="PTHR43639">
    <property type="entry name" value="OXIDOREDUCTASE, SHORT-CHAIN DEHYDROGENASE/REDUCTASE FAMILY (AFU_ORTHOLOGUE AFUA_5G02870)"/>
    <property type="match status" value="1"/>
</dbReference>
<protein>
    <submittedName>
        <fullName evidence="5">NAD(P)-dependent dehydrogenase (Short-subunit alcohol dehydrogenase family)</fullName>
    </submittedName>
</protein>
<evidence type="ECO:0000256" key="3">
    <source>
        <dbReference type="ARBA" id="ARBA00023002"/>
    </source>
</evidence>
<dbReference type="OrthoDB" id="9803333at2"/>
<dbReference type="InterPro" id="IPR002347">
    <property type="entry name" value="SDR_fam"/>
</dbReference>
<evidence type="ECO:0000259" key="4">
    <source>
        <dbReference type="SMART" id="SM00822"/>
    </source>
</evidence>
<dbReference type="AlphaFoldDB" id="A0A4V3F698"/>
<dbReference type="PANTHER" id="PTHR43639:SF1">
    <property type="entry name" value="SHORT-CHAIN DEHYDROGENASE_REDUCTASE FAMILY PROTEIN"/>
    <property type="match status" value="1"/>
</dbReference>
<evidence type="ECO:0000313" key="6">
    <source>
        <dbReference type="Proteomes" id="UP000295341"/>
    </source>
</evidence>
<name>A0A4V3F698_9GAMM</name>
<sequence length="250" mass="26253">MTVSLVTGGNRGLGRNTAISIARHGGDVILTYRNGQDEAKSTVAQIQSLGRKAEALKLDVSDVSSFKAFASTVRSVLSKTWDRQSVDHLINNAGQGEMASIAETTEAQFDALFDTHVKGPFFLTQALLSTIADGGRIVNISSGLTRVSVAGFSAYAAAKGAIEVLTVYMAKELGARGITANSVAPGAIETDFLGGAVRDVQDLNKQFADMTALGRVGVPDDIGPMIASLLNPDNRWINAQRIEVSGGQAI</sequence>
<dbReference type="PRINTS" id="PR00080">
    <property type="entry name" value="SDRFAMILY"/>
</dbReference>
<dbReference type="EMBL" id="SOBT01000008">
    <property type="protein sequence ID" value="TDU31676.1"/>
    <property type="molecule type" value="Genomic_DNA"/>
</dbReference>
<gene>
    <name evidence="5" type="ORF">DFR24_1053</name>
</gene>
<dbReference type="SMART" id="SM00822">
    <property type="entry name" value="PKS_KR"/>
    <property type="match status" value="1"/>
</dbReference>
<dbReference type="InterPro" id="IPR036291">
    <property type="entry name" value="NAD(P)-bd_dom_sf"/>
</dbReference>
<evidence type="ECO:0000256" key="2">
    <source>
        <dbReference type="ARBA" id="ARBA00022857"/>
    </source>
</evidence>
<dbReference type="Proteomes" id="UP000295341">
    <property type="component" value="Unassembled WGS sequence"/>
</dbReference>
<keyword evidence="2" id="KW-0521">NADP</keyword>
<dbReference type="PRINTS" id="PR00081">
    <property type="entry name" value="GDHRDH"/>
</dbReference>
<dbReference type="InterPro" id="IPR057326">
    <property type="entry name" value="KR_dom"/>
</dbReference>
<keyword evidence="3" id="KW-0560">Oxidoreductase</keyword>
<feature type="domain" description="Ketoreductase" evidence="4">
    <location>
        <begin position="2"/>
        <end position="186"/>
    </location>
</feature>
<keyword evidence="6" id="KW-1185">Reference proteome</keyword>
<evidence type="ECO:0000313" key="5">
    <source>
        <dbReference type="EMBL" id="TDU31676.1"/>
    </source>
</evidence>